<dbReference type="RefSeq" id="WP_079512727.1">
    <property type="nucleotide sequence ID" value="NZ_FUYL01000006.1"/>
</dbReference>
<organism evidence="3 4">
    <name type="scientific">Maribacter arcticus</name>
    <dbReference type="NCBI Taxonomy" id="561365"/>
    <lineage>
        <taxon>Bacteria</taxon>
        <taxon>Pseudomonadati</taxon>
        <taxon>Bacteroidota</taxon>
        <taxon>Flavobacteriia</taxon>
        <taxon>Flavobacteriales</taxon>
        <taxon>Flavobacteriaceae</taxon>
        <taxon>Maribacter</taxon>
    </lineage>
</organism>
<evidence type="ECO:0000313" key="4">
    <source>
        <dbReference type="Proteomes" id="UP000190339"/>
    </source>
</evidence>
<feature type="domain" description="UspA" evidence="2">
    <location>
        <begin position="6"/>
        <end position="143"/>
    </location>
</feature>
<dbReference type="InterPro" id="IPR006016">
    <property type="entry name" value="UspA"/>
</dbReference>
<dbReference type="OrthoDB" id="9788959at2"/>
<dbReference type="CDD" id="cd00293">
    <property type="entry name" value="USP-like"/>
    <property type="match status" value="1"/>
</dbReference>
<accession>A0A1T5CGX3</accession>
<keyword evidence="4" id="KW-1185">Reference proteome</keyword>
<dbReference type="Pfam" id="PF00582">
    <property type="entry name" value="Usp"/>
    <property type="match status" value="2"/>
</dbReference>
<evidence type="ECO:0000259" key="2">
    <source>
        <dbReference type="Pfam" id="PF00582"/>
    </source>
</evidence>
<evidence type="ECO:0000313" key="3">
    <source>
        <dbReference type="EMBL" id="SKB58593.1"/>
    </source>
</evidence>
<dbReference type="PRINTS" id="PR01438">
    <property type="entry name" value="UNVRSLSTRESS"/>
</dbReference>
<name>A0A1T5CGX3_9FLAO</name>
<dbReference type="SUPFAM" id="SSF52402">
    <property type="entry name" value="Adenine nucleotide alpha hydrolases-like"/>
    <property type="match status" value="2"/>
</dbReference>
<protein>
    <submittedName>
        <fullName evidence="3">Nucleotide-binding universal stress protein, UspA family</fullName>
    </submittedName>
</protein>
<comment type="similarity">
    <text evidence="1">Belongs to the universal stress protein A family.</text>
</comment>
<reference evidence="4" key="1">
    <citation type="submission" date="2017-02" db="EMBL/GenBank/DDBJ databases">
        <authorList>
            <person name="Varghese N."/>
            <person name="Submissions S."/>
        </authorList>
    </citation>
    <scope>NUCLEOTIDE SEQUENCE [LARGE SCALE GENOMIC DNA]</scope>
    <source>
        <strain evidence="4">DSM 23546</strain>
    </source>
</reference>
<dbReference type="STRING" id="561365.SAMN05660866_02282"/>
<sequence length="277" mass="31998">MEPKMIIYPTDFSTCAENAMPYAIAMATALKCKIQIVHFVDASGILKSEENPLRVLEEIKELEIKAQNRLFRLKSNIEKSGIDCGTEVLQGDTLSWLPKYLNEKKPCLVVMGTTGAGSVENKVFGSNTYKVIKKTDFPVMTIPEKVSYKGFEKMIFATDYEEKDTENINFLVKLAKHYKASIDVVHVTETAYKNEEEKHYADNLRDEVSKTVSYGRLDYKFLYWDKIEERLEILLKESNTDLLALVERKRNFTDRLFHKSIIKKMVYHTQVPLLIFP</sequence>
<gene>
    <name evidence="3" type="ORF">SAMN05660866_02282</name>
</gene>
<evidence type="ECO:0000256" key="1">
    <source>
        <dbReference type="ARBA" id="ARBA00008791"/>
    </source>
</evidence>
<feature type="domain" description="UspA" evidence="2">
    <location>
        <begin position="151"/>
        <end position="277"/>
    </location>
</feature>
<dbReference type="EMBL" id="FUYL01000006">
    <property type="protein sequence ID" value="SKB58593.1"/>
    <property type="molecule type" value="Genomic_DNA"/>
</dbReference>
<dbReference type="Proteomes" id="UP000190339">
    <property type="component" value="Unassembled WGS sequence"/>
</dbReference>
<dbReference type="Gene3D" id="3.40.50.12370">
    <property type="match status" value="1"/>
</dbReference>
<dbReference type="InterPro" id="IPR006015">
    <property type="entry name" value="Universal_stress_UspA"/>
</dbReference>
<dbReference type="AlphaFoldDB" id="A0A1T5CGX3"/>
<dbReference type="PANTHER" id="PTHR46268">
    <property type="entry name" value="STRESS RESPONSE PROTEIN NHAX"/>
    <property type="match status" value="1"/>
</dbReference>
<dbReference type="PANTHER" id="PTHR46268:SF6">
    <property type="entry name" value="UNIVERSAL STRESS PROTEIN UP12"/>
    <property type="match status" value="1"/>
</dbReference>
<proteinExistence type="inferred from homology"/>